<feature type="region of interest" description="Disordered" evidence="10">
    <location>
        <begin position="1"/>
        <end position="33"/>
    </location>
</feature>
<comment type="subcellular location">
    <subcellularLocation>
        <location evidence="9">Cytoplasm</location>
    </subcellularLocation>
    <text evidence="9">The SRP-RNC complex is targeted to the cytoplasmic membrane.</text>
</comment>
<dbReference type="Pfam" id="PF02978">
    <property type="entry name" value="SRP_SPB"/>
    <property type="match status" value="1"/>
</dbReference>
<dbReference type="SMART" id="SM00382">
    <property type="entry name" value="AAA"/>
    <property type="match status" value="1"/>
</dbReference>
<dbReference type="Gene3D" id="1.20.120.140">
    <property type="entry name" value="Signal recognition particle SRP54, nucleotide-binding domain"/>
    <property type="match status" value="1"/>
</dbReference>
<gene>
    <name evidence="9" type="primary">ffh</name>
    <name evidence="12" type="ORF">ALO63_05396</name>
</gene>
<comment type="function">
    <text evidence="9">Involved in targeting and insertion of nascent membrane proteins into the cytoplasmic membrane. Binds to the hydrophobic signal sequence of the ribosome-nascent chain (RNC) as it emerges from the ribosomes. The SRP-RNC complex is then targeted to the cytoplasmic membrane where it interacts with the SRP receptor FtsY. Interaction with FtsY leads to the transfer of the RNC complex to the Sec translocase for insertion into the membrane, the hydrolysis of GTP by both Ffh and FtsY, and the dissociation of the SRP-FtsY complex into the individual components.</text>
</comment>
<dbReference type="GO" id="GO:0003924">
    <property type="term" value="F:GTPase activity"/>
    <property type="evidence" value="ECO:0007669"/>
    <property type="project" value="UniProtKB-UniRule"/>
</dbReference>
<evidence type="ECO:0000313" key="12">
    <source>
        <dbReference type="EMBL" id="KPX94663.1"/>
    </source>
</evidence>
<dbReference type="SUPFAM" id="SSF52540">
    <property type="entry name" value="P-loop containing nucleoside triphosphate hydrolases"/>
    <property type="match status" value="1"/>
</dbReference>
<dbReference type="Gene3D" id="3.40.50.300">
    <property type="entry name" value="P-loop containing nucleotide triphosphate hydrolases"/>
    <property type="match status" value="1"/>
</dbReference>
<evidence type="ECO:0000256" key="10">
    <source>
        <dbReference type="SAM" id="MobiDB-lite"/>
    </source>
</evidence>
<evidence type="ECO:0000256" key="1">
    <source>
        <dbReference type="ARBA" id="ARBA00005450"/>
    </source>
</evidence>
<dbReference type="SMART" id="SM00962">
    <property type="entry name" value="SRP54"/>
    <property type="match status" value="1"/>
</dbReference>
<dbReference type="InterPro" id="IPR013822">
    <property type="entry name" value="Signal_recog_particl_SRP54_hlx"/>
</dbReference>
<protein>
    <recommendedName>
        <fullName evidence="9">Signal recognition particle protein</fullName>
        <ecNumber evidence="9">3.6.5.4</ecNumber>
    </recommendedName>
    <alternativeName>
        <fullName evidence="9">Fifty-four homolog</fullName>
    </alternativeName>
</protein>
<keyword evidence="3 9" id="KW-0378">Hydrolase</keyword>
<keyword evidence="6 9" id="KW-0733">Signal recognition particle</keyword>
<dbReference type="InterPro" id="IPR004780">
    <property type="entry name" value="SRP"/>
</dbReference>
<dbReference type="GO" id="GO:0048500">
    <property type="term" value="C:signal recognition particle"/>
    <property type="evidence" value="ECO:0007669"/>
    <property type="project" value="UniProtKB-UniRule"/>
</dbReference>
<dbReference type="InterPro" id="IPR004125">
    <property type="entry name" value="Signal_recog_particle_SRP54_M"/>
</dbReference>
<evidence type="ECO:0000256" key="6">
    <source>
        <dbReference type="ARBA" id="ARBA00023135"/>
    </source>
</evidence>
<keyword evidence="9" id="KW-0963">Cytoplasm</keyword>
<dbReference type="EC" id="3.6.5.4" evidence="9"/>
<dbReference type="CDD" id="cd18539">
    <property type="entry name" value="SRP_G"/>
    <property type="match status" value="1"/>
</dbReference>
<dbReference type="SMART" id="SM00963">
    <property type="entry name" value="SRP54_N"/>
    <property type="match status" value="1"/>
</dbReference>
<evidence type="ECO:0000256" key="4">
    <source>
        <dbReference type="ARBA" id="ARBA00022884"/>
    </source>
</evidence>
<dbReference type="HAMAP" id="MF_00306">
    <property type="entry name" value="SRP54"/>
    <property type="match status" value="1"/>
</dbReference>
<dbReference type="GO" id="GO:0005525">
    <property type="term" value="F:GTP binding"/>
    <property type="evidence" value="ECO:0007669"/>
    <property type="project" value="UniProtKB-UniRule"/>
</dbReference>
<feature type="binding site" evidence="9">
    <location>
        <begin position="292"/>
        <end position="295"/>
    </location>
    <ligand>
        <name>GTP</name>
        <dbReference type="ChEBI" id="CHEBI:37565"/>
    </ligand>
</feature>
<keyword evidence="2 9" id="KW-0547">Nucleotide-binding</keyword>
<evidence type="ECO:0000256" key="8">
    <source>
        <dbReference type="ARBA" id="ARBA00048027"/>
    </source>
</evidence>
<feature type="domain" description="SRP54-type proteins GTP-binding" evidence="11">
    <location>
        <begin position="313"/>
        <end position="326"/>
    </location>
</feature>
<evidence type="ECO:0000256" key="3">
    <source>
        <dbReference type="ARBA" id="ARBA00022801"/>
    </source>
</evidence>
<evidence type="ECO:0000313" key="13">
    <source>
        <dbReference type="Proteomes" id="UP000050420"/>
    </source>
</evidence>
<dbReference type="Pfam" id="PF00448">
    <property type="entry name" value="SRP54"/>
    <property type="match status" value="1"/>
</dbReference>
<dbReference type="PANTHER" id="PTHR11564:SF5">
    <property type="entry name" value="SIGNAL RECOGNITION PARTICLE SUBUNIT SRP54"/>
    <property type="match status" value="1"/>
</dbReference>
<accession>A0A0N8S607</accession>
<dbReference type="PATRIC" id="fig|34065.5.peg.5367"/>
<proteinExistence type="inferred from homology"/>
<dbReference type="EMBL" id="LJQU01000267">
    <property type="protein sequence ID" value="KPX94663.1"/>
    <property type="molecule type" value="Genomic_DNA"/>
</dbReference>
<dbReference type="AlphaFoldDB" id="A0A0N8S607"/>
<comment type="catalytic activity">
    <reaction evidence="8 9">
        <text>GTP + H2O = GDP + phosphate + H(+)</text>
        <dbReference type="Rhea" id="RHEA:19669"/>
        <dbReference type="ChEBI" id="CHEBI:15377"/>
        <dbReference type="ChEBI" id="CHEBI:15378"/>
        <dbReference type="ChEBI" id="CHEBI:37565"/>
        <dbReference type="ChEBI" id="CHEBI:43474"/>
        <dbReference type="ChEBI" id="CHEBI:58189"/>
        <dbReference type="EC" id="3.6.5.4"/>
    </reaction>
</comment>
<keyword evidence="4 9" id="KW-0694">RNA-binding</keyword>
<dbReference type="InterPro" id="IPR027417">
    <property type="entry name" value="P-loop_NTPase"/>
</dbReference>
<dbReference type="Proteomes" id="UP000050420">
    <property type="component" value="Unassembled WGS sequence"/>
</dbReference>
<reference evidence="12 13" key="1">
    <citation type="submission" date="2015-09" db="EMBL/GenBank/DDBJ databases">
        <title>Genome announcement of multiple Pseudomonas syringae strains.</title>
        <authorList>
            <person name="Thakur S."/>
            <person name="Wang P.W."/>
            <person name="Gong Y."/>
            <person name="Weir B.S."/>
            <person name="Guttman D.S."/>
        </authorList>
    </citation>
    <scope>NUCLEOTIDE SEQUENCE [LARGE SCALE GENOMIC DNA]</scope>
    <source>
        <strain evidence="12 13">ICMP4331</strain>
    </source>
</reference>
<dbReference type="GO" id="GO:0008312">
    <property type="term" value="F:7S RNA binding"/>
    <property type="evidence" value="ECO:0007669"/>
    <property type="project" value="InterPro"/>
</dbReference>
<evidence type="ECO:0000259" key="11">
    <source>
        <dbReference type="PROSITE" id="PS00300"/>
    </source>
</evidence>
<feature type="binding site" evidence="9">
    <location>
        <begin position="151"/>
        <end position="158"/>
    </location>
    <ligand>
        <name>GTP</name>
        <dbReference type="ChEBI" id="CHEBI:37565"/>
    </ligand>
</feature>
<dbReference type="GO" id="GO:0006614">
    <property type="term" value="P:SRP-dependent cotranslational protein targeting to membrane"/>
    <property type="evidence" value="ECO:0007669"/>
    <property type="project" value="InterPro"/>
</dbReference>
<evidence type="ECO:0000256" key="2">
    <source>
        <dbReference type="ARBA" id="ARBA00022741"/>
    </source>
</evidence>
<dbReference type="InterPro" id="IPR042101">
    <property type="entry name" value="SRP54_N_sf"/>
</dbReference>
<comment type="domain">
    <text evidence="9">Composed of three domains: the N-terminal N domain, which is responsible for interactions with the ribosome, the central G domain, which binds GTP, and the C-terminal M domain, which binds the RNA and the signal sequence of the RNC.</text>
</comment>
<evidence type="ECO:0000256" key="9">
    <source>
        <dbReference type="HAMAP-Rule" id="MF_00306"/>
    </source>
</evidence>
<sequence>MVSVRRSLRYNPRPAQAAGSPSAISALRAGPHQPGFDESLKGSRMFENLTDRLSQTLRHVTGKAKLNEDNIKDTLREVRMALLEADVALPVVKDFVNNVKERAVGTEVSRSLTPGQAFVKIVQAELESLMGAANEDLVLNVTPPAVILMAGLQGAGKTTTAGKLARFLKERKKKTVMVVSVDVYRPAAIKQLETLANDIGVTFFASDISQKPVDIALAAIKEARLKFIDVVIVDTAGRLHVDVEMMGEIQALHAATKPAETLFVVDAMTGQDAANTAKAFGDALPLTGVILTKVDGDARGGAALSVRAITGKPIKFIGMGEKSEALEPFHPDRIASRILGMGDVLSLIEQAEQTLDKDKADKLAKKLKKGKGFDLEDFRDQLQQMKNMGGLGGLMDKLPSIGGVNLAQMGNAQGAAEKQFKQMEAIINSMTPGERRDPDLISGSRKRRIAMGSGTQVQDIGRLIKQHKQMQKMMKKFSAKGGMAKMMRGMGGMLPGGGMPKM</sequence>
<dbReference type="PANTHER" id="PTHR11564">
    <property type="entry name" value="SIGNAL RECOGNITION PARTICLE 54K PROTEIN SRP54"/>
    <property type="match status" value="1"/>
</dbReference>
<dbReference type="SUPFAM" id="SSF47446">
    <property type="entry name" value="Signal peptide-binding domain"/>
    <property type="match status" value="1"/>
</dbReference>
<evidence type="ECO:0000256" key="7">
    <source>
        <dbReference type="ARBA" id="ARBA00023274"/>
    </source>
</evidence>
<keyword evidence="7 9" id="KW-0687">Ribonucleoprotein</keyword>
<dbReference type="Gene3D" id="1.10.260.30">
    <property type="entry name" value="Signal recognition particle, SRP54 subunit, M-domain"/>
    <property type="match status" value="1"/>
</dbReference>
<dbReference type="InterPro" id="IPR000897">
    <property type="entry name" value="SRP54_GTPase_dom"/>
</dbReference>
<dbReference type="PROSITE" id="PS00300">
    <property type="entry name" value="SRP54"/>
    <property type="match status" value="1"/>
</dbReference>
<comment type="similarity">
    <text evidence="1 9">Belongs to the GTP-binding SRP family. SRP54 subfamily.</text>
</comment>
<dbReference type="InterPro" id="IPR003593">
    <property type="entry name" value="AAA+_ATPase"/>
</dbReference>
<evidence type="ECO:0000256" key="5">
    <source>
        <dbReference type="ARBA" id="ARBA00023134"/>
    </source>
</evidence>
<dbReference type="InterPro" id="IPR036891">
    <property type="entry name" value="Signal_recog_part_SRP54_M_sf"/>
</dbReference>
<dbReference type="NCBIfam" id="TIGR00959">
    <property type="entry name" value="ffh"/>
    <property type="match status" value="1"/>
</dbReference>
<comment type="subunit">
    <text evidence="9">Part of the signal recognition particle protein translocation system, which is composed of SRP and FtsY. SRP is a ribonucleoprotein composed of Ffh and a 4.5S RNA molecule.</text>
</comment>
<comment type="caution">
    <text evidence="12">The sequence shown here is derived from an EMBL/GenBank/DDBJ whole genome shotgun (WGS) entry which is preliminary data.</text>
</comment>
<dbReference type="Pfam" id="PF02881">
    <property type="entry name" value="SRP54_N"/>
    <property type="match status" value="1"/>
</dbReference>
<keyword evidence="5 9" id="KW-0342">GTP-binding</keyword>
<dbReference type="FunFam" id="3.40.50.300:FF:000022">
    <property type="entry name" value="Signal recognition particle 54 kDa subunit"/>
    <property type="match status" value="1"/>
</dbReference>
<organism evidence="12 13">
    <name type="scientific">Pseudomonas amygdali pv. mori</name>
    <dbReference type="NCBI Taxonomy" id="34065"/>
    <lineage>
        <taxon>Bacteria</taxon>
        <taxon>Pseudomonadati</taxon>
        <taxon>Pseudomonadota</taxon>
        <taxon>Gammaproteobacteria</taxon>
        <taxon>Pseudomonadales</taxon>
        <taxon>Pseudomonadaceae</taxon>
        <taxon>Pseudomonas</taxon>
        <taxon>Pseudomonas amygdali</taxon>
    </lineage>
</organism>
<feature type="binding site" evidence="9">
    <location>
        <begin position="234"/>
        <end position="238"/>
    </location>
    <ligand>
        <name>GTP</name>
        <dbReference type="ChEBI" id="CHEBI:37565"/>
    </ligand>
</feature>
<dbReference type="InterPro" id="IPR022941">
    <property type="entry name" value="SRP54"/>
</dbReference>
<name>A0A0N8S607_PSEA0</name>